<dbReference type="Proteomes" id="UP000276133">
    <property type="component" value="Unassembled WGS sequence"/>
</dbReference>
<evidence type="ECO:0000313" key="2">
    <source>
        <dbReference type="Proteomes" id="UP000276133"/>
    </source>
</evidence>
<reference evidence="1 2" key="1">
    <citation type="journal article" date="2018" name="Sci. Rep.">
        <title>Genomic signatures of local adaptation to the degree of environmental predictability in rotifers.</title>
        <authorList>
            <person name="Franch-Gras L."/>
            <person name="Hahn C."/>
            <person name="Garcia-Roger E.M."/>
            <person name="Carmona M.J."/>
            <person name="Serra M."/>
            <person name="Gomez A."/>
        </authorList>
    </citation>
    <scope>NUCLEOTIDE SEQUENCE [LARGE SCALE GENOMIC DNA]</scope>
    <source>
        <strain evidence="1">HYR1</strain>
    </source>
</reference>
<evidence type="ECO:0000313" key="1">
    <source>
        <dbReference type="EMBL" id="RNA06912.1"/>
    </source>
</evidence>
<gene>
    <name evidence="1" type="ORF">BpHYR1_005047</name>
</gene>
<dbReference type="AlphaFoldDB" id="A0A3M7Q6W3"/>
<sequence length="72" mass="8587">CEKNQKKKIMLISRSNNYKLTKKIILFSKTCLADMNLALIKDSTNFLNEIFILIKIIYSQIKLQKQYKLKIY</sequence>
<dbReference type="EMBL" id="REGN01007227">
    <property type="protein sequence ID" value="RNA06912.1"/>
    <property type="molecule type" value="Genomic_DNA"/>
</dbReference>
<protein>
    <submittedName>
        <fullName evidence="1">Uncharacterized protein</fullName>
    </submittedName>
</protein>
<organism evidence="1 2">
    <name type="scientific">Brachionus plicatilis</name>
    <name type="common">Marine rotifer</name>
    <name type="synonym">Brachionus muelleri</name>
    <dbReference type="NCBI Taxonomy" id="10195"/>
    <lineage>
        <taxon>Eukaryota</taxon>
        <taxon>Metazoa</taxon>
        <taxon>Spiralia</taxon>
        <taxon>Gnathifera</taxon>
        <taxon>Rotifera</taxon>
        <taxon>Eurotatoria</taxon>
        <taxon>Monogononta</taxon>
        <taxon>Pseudotrocha</taxon>
        <taxon>Ploima</taxon>
        <taxon>Brachionidae</taxon>
        <taxon>Brachionus</taxon>
    </lineage>
</organism>
<feature type="non-terminal residue" evidence="1">
    <location>
        <position position="1"/>
    </location>
</feature>
<accession>A0A3M7Q6W3</accession>
<proteinExistence type="predicted"/>
<keyword evidence="2" id="KW-1185">Reference proteome</keyword>
<name>A0A3M7Q6W3_BRAPC</name>
<comment type="caution">
    <text evidence="1">The sequence shown here is derived from an EMBL/GenBank/DDBJ whole genome shotgun (WGS) entry which is preliminary data.</text>
</comment>